<accession>A0AAE7B5H4</accession>
<feature type="transmembrane region" description="Helical" evidence="1">
    <location>
        <begin position="6"/>
        <end position="26"/>
    </location>
</feature>
<dbReference type="EMBL" id="CP053840">
    <property type="protein sequence ID" value="QKF65673.1"/>
    <property type="molecule type" value="Genomic_DNA"/>
</dbReference>
<evidence type="ECO:0000313" key="2">
    <source>
        <dbReference type="EMBL" id="QKF65673.1"/>
    </source>
</evidence>
<reference evidence="2 3" key="1">
    <citation type="submission" date="2020-05" db="EMBL/GenBank/DDBJ databases">
        <title>Complete genome sequencing of Campylobacter and Arcobacter type strains.</title>
        <authorList>
            <person name="Miller W.G."/>
            <person name="Yee E."/>
        </authorList>
    </citation>
    <scope>NUCLEOTIDE SEQUENCE [LARGE SCALE GENOMIC DNA]</scope>
    <source>
        <strain evidence="2 3">LMG 26156</strain>
    </source>
</reference>
<keyword evidence="1" id="KW-0812">Transmembrane</keyword>
<keyword evidence="3" id="KW-1185">Reference proteome</keyword>
<gene>
    <name evidence="2" type="ORF">AVENP_0091</name>
</gene>
<name>A0AAE7B5H4_9BACT</name>
<dbReference type="Proteomes" id="UP000503482">
    <property type="component" value="Chromosome"/>
</dbReference>
<dbReference type="RefSeq" id="WP_128358248.1">
    <property type="nucleotide sequence ID" value="NZ_CP053840.1"/>
</dbReference>
<keyword evidence="1" id="KW-0472">Membrane</keyword>
<organism evidence="2 3">
    <name type="scientific">Arcobacter venerupis</name>
    <dbReference type="NCBI Taxonomy" id="1054033"/>
    <lineage>
        <taxon>Bacteria</taxon>
        <taxon>Pseudomonadati</taxon>
        <taxon>Campylobacterota</taxon>
        <taxon>Epsilonproteobacteria</taxon>
        <taxon>Campylobacterales</taxon>
        <taxon>Arcobacteraceae</taxon>
        <taxon>Arcobacter</taxon>
    </lineage>
</organism>
<proteinExistence type="predicted"/>
<keyword evidence="1" id="KW-1133">Transmembrane helix</keyword>
<evidence type="ECO:0000313" key="3">
    <source>
        <dbReference type="Proteomes" id="UP000503482"/>
    </source>
</evidence>
<dbReference type="KEGG" id="avp:AVENP_0091"/>
<protein>
    <submittedName>
        <fullName evidence="2">Uncharacterized protein</fullName>
    </submittedName>
</protein>
<evidence type="ECO:0000256" key="1">
    <source>
        <dbReference type="SAM" id="Phobius"/>
    </source>
</evidence>
<sequence>MFEIASLIVVNLLLAGIIGFIIGYLVGRTNSPKIKSIKNNNSDEPRDEKVRHSINPIFKKNSTLDFKPLILTCPKLSGKDALTKIKGINKKIENDLNNLGIYHFEQISKWSNKNSEWIEEFLLLPGIARGNQWVEQAKILCSGRNTPYSLQVENGEIEVD</sequence>
<dbReference type="AlphaFoldDB" id="A0AAE7B5H4"/>